<evidence type="ECO:0000313" key="1">
    <source>
        <dbReference type="EMBL" id="KAK9505129.1"/>
    </source>
</evidence>
<gene>
    <name evidence="1" type="ORF">O3M35_009255</name>
</gene>
<name>A0AAW1D293_9HEMI</name>
<protein>
    <submittedName>
        <fullName evidence="1">Uncharacterized protein</fullName>
    </submittedName>
</protein>
<sequence>MSRGAMIGRFPVRLIGDKLAFLSRCAKNVYIHANNKEERFKREMEIKVSAC</sequence>
<reference evidence="1 2" key="1">
    <citation type="submission" date="2022-12" db="EMBL/GenBank/DDBJ databases">
        <title>Chromosome-level genome assembly of true bugs.</title>
        <authorList>
            <person name="Ma L."/>
            <person name="Li H."/>
        </authorList>
    </citation>
    <scope>NUCLEOTIDE SEQUENCE [LARGE SCALE GENOMIC DNA]</scope>
    <source>
        <strain evidence="1">Lab_2022b</strain>
    </source>
</reference>
<dbReference type="EMBL" id="JAPXFL010000006">
    <property type="protein sequence ID" value="KAK9505129.1"/>
    <property type="molecule type" value="Genomic_DNA"/>
</dbReference>
<dbReference type="AlphaFoldDB" id="A0AAW1D293"/>
<comment type="caution">
    <text evidence="1">The sequence shown here is derived from an EMBL/GenBank/DDBJ whole genome shotgun (WGS) entry which is preliminary data.</text>
</comment>
<organism evidence="1 2">
    <name type="scientific">Rhynocoris fuscipes</name>
    <dbReference type="NCBI Taxonomy" id="488301"/>
    <lineage>
        <taxon>Eukaryota</taxon>
        <taxon>Metazoa</taxon>
        <taxon>Ecdysozoa</taxon>
        <taxon>Arthropoda</taxon>
        <taxon>Hexapoda</taxon>
        <taxon>Insecta</taxon>
        <taxon>Pterygota</taxon>
        <taxon>Neoptera</taxon>
        <taxon>Paraneoptera</taxon>
        <taxon>Hemiptera</taxon>
        <taxon>Heteroptera</taxon>
        <taxon>Panheteroptera</taxon>
        <taxon>Cimicomorpha</taxon>
        <taxon>Reduviidae</taxon>
        <taxon>Harpactorinae</taxon>
        <taxon>Harpactorini</taxon>
        <taxon>Rhynocoris</taxon>
    </lineage>
</organism>
<evidence type="ECO:0000313" key="2">
    <source>
        <dbReference type="Proteomes" id="UP001461498"/>
    </source>
</evidence>
<dbReference type="Proteomes" id="UP001461498">
    <property type="component" value="Unassembled WGS sequence"/>
</dbReference>
<keyword evidence="2" id="KW-1185">Reference proteome</keyword>
<proteinExistence type="predicted"/>
<accession>A0AAW1D293</accession>